<organism evidence="1 2">
    <name type="scientific">Paramuricea clavata</name>
    <name type="common">Red gorgonian</name>
    <name type="synonym">Violescent sea-whip</name>
    <dbReference type="NCBI Taxonomy" id="317549"/>
    <lineage>
        <taxon>Eukaryota</taxon>
        <taxon>Metazoa</taxon>
        <taxon>Cnidaria</taxon>
        <taxon>Anthozoa</taxon>
        <taxon>Octocorallia</taxon>
        <taxon>Malacalcyonacea</taxon>
        <taxon>Plexauridae</taxon>
        <taxon>Paramuricea</taxon>
    </lineage>
</organism>
<sequence>RKQRVKLVETVSDWMSVKAGVPEGTKLGPILFLIMVNDLIPLKSDYWKYVDDMSISE</sequence>
<dbReference type="EMBL" id="CACRXK020003584">
    <property type="protein sequence ID" value="CAB3999424.1"/>
    <property type="molecule type" value="Genomic_DNA"/>
</dbReference>
<reference evidence="1" key="1">
    <citation type="submission" date="2020-04" db="EMBL/GenBank/DDBJ databases">
        <authorList>
            <person name="Alioto T."/>
            <person name="Alioto T."/>
            <person name="Gomez Garrido J."/>
        </authorList>
    </citation>
    <scope>NUCLEOTIDE SEQUENCE</scope>
    <source>
        <strain evidence="1">A484AB</strain>
    </source>
</reference>
<feature type="non-terminal residue" evidence="1">
    <location>
        <position position="57"/>
    </location>
</feature>
<dbReference type="PROSITE" id="PS50878">
    <property type="entry name" value="RT_POL"/>
    <property type="match status" value="1"/>
</dbReference>
<proteinExistence type="predicted"/>
<dbReference type="OrthoDB" id="10062389at2759"/>
<accession>A0A6S7H456</accession>
<dbReference type="InterPro" id="IPR000477">
    <property type="entry name" value="RT_dom"/>
</dbReference>
<protein>
    <submittedName>
        <fullName evidence="1">Uncharacterized protein</fullName>
    </submittedName>
</protein>
<dbReference type="Proteomes" id="UP001152795">
    <property type="component" value="Unassembled WGS sequence"/>
</dbReference>
<keyword evidence="2" id="KW-1185">Reference proteome</keyword>
<evidence type="ECO:0000313" key="1">
    <source>
        <dbReference type="EMBL" id="CAB3999424.1"/>
    </source>
</evidence>
<name>A0A6S7H456_PARCT</name>
<evidence type="ECO:0000313" key="2">
    <source>
        <dbReference type="Proteomes" id="UP001152795"/>
    </source>
</evidence>
<dbReference type="AlphaFoldDB" id="A0A6S7H456"/>
<gene>
    <name evidence="1" type="ORF">PACLA_8A025368</name>
</gene>
<feature type="non-terminal residue" evidence="1">
    <location>
        <position position="1"/>
    </location>
</feature>
<comment type="caution">
    <text evidence="1">The sequence shown here is derived from an EMBL/GenBank/DDBJ whole genome shotgun (WGS) entry which is preliminary data.</text>
</comment>